<gene>
    <name evidence="3" type="ORF">CFBP5507_07985</name>
</gene>
<evidence type="ECO:0000256" key="2">
    <source>
        <dbReference type="SAM" id="MobiDB-lite"/>
    </source>
</evidence>
<evidence type="ECO:0000313" key="4">
    <source>
        <dbReference type="Proteomes" id="UP000298735"/>
    </source>
</evidence>
<dbReference type="AlphaFoldDB" id="A0A9X9K8M2"/>
<feature type="region of interest" description="Disordered" evidence="2">
    <location>
        <begin position="1"/>
        <end position="41"/>
    </location>
</feature>
<dbReference type="Gene3D" id="1.10.443.10">
    <property type="entry name" value="Intergrase catalytic core"/>
    <property type="match status" value="1"/>
</dbReference>
<dbReference type="KEGG" id="asal:CFBP5507_07985"/>
<dbReference type="GO" id="GO:0003677">
    <property type="term" value="F:DNA binding"/>
    <property type="evidence" value="ECO:0007669"/>
    <property type="project" value="InterPro"/>
</dbReference>
<evidence type="ECO:0000313" key="3">
    <source>
        <dbReference type="EMBL" id="UYZ06201.1"/>
    </source>
</evidence>
<dbReference type="GO" id="GO:0015074">
    <property type="term" value="P:DNA integration"/>
    <property type="evidence" value="ECO:0007669"/>
    <property type="project" value="InterPro"/>
</dbReference>
<reference evidence="3" key="1">
    <citation type="submission" date="2022-10" db="EMBL/GenBank/DDBJ databases">
        <title>Complete genome sequence of Agrobacterium salinitolerans CFBP5507.</title>
        <authorList>
            <person name="Tchabashvili S."/>
            <person name="Yen H.-C."/>
            <person name="Haryono M."/>
            <person name="Lin Y.-C."/>
            <person name="Lai E.-M."/>
            <person name="Kuo C.-H."/>
        </authorList>
    </citation>
    <scope>NUCLEOTIDE SEQUENCE</scope>
    <source>
        <strain evidence="3">CFBP5507</strain>
    </source>
</reference>
<feature type="compositionally biased region" description="Basic and acidic residues" evidence="2">
    <location>
        <begin position="18"/>
        <end position="40"/>
    </location>
</feature>
<dbReference type="Proteomes" id="UP000298735">
    <property type="component" value="Chromosome Circular"/>
</dbReference>
<accession>A0A9X9K8M2</accession>
<dbReference type="SUPFAM" id="SSF56349">
    <property type="entry name" value="DNA breaking-rejoining enzymes"/>
    <property type="match status" value="1"/>
</dbReference>
<dbReference type="InterPro" id="IPR013762">
    <property type="entry name" value="Integrase-like_cat_sf"/>
</dbReference>
<name>A0A9X9K8M2_9HYPH</name>
<evidence type="ECO:0008006" key="5">
    <source>
        <dbReference type="Google" id="ProtNLM"/>
    </source>
</evidence>
<dbReference type="GO" id="GO:0006310">
    <property type="term" value="P:DNA recombination"/>
    <property type="evidence" value="ECO:0007669"/>
    <property type="project" value="UniProtKB-KW"/>
</dbReference>
<organism evidence="3 4">
    <name type="scientific">Agrobacterium salinitolerans</name>
    <dbReference type="NCBI Taxonomy" id="1183413"/>
    <lineage>
        <taxon>Bacteria</taxon>
        <taxon>Pseudomonadati</taxon>
        <taxon>Pseudomonadota</taxon>
        <taxon>Alphaproteobacteria</taxon>
        <taxon>Hyphomicrobiales</taxon>
        <taxon>Rhizobiaceae</taxon>
        <taxon>Rhizobium/Agrobacterium group</taxon>
        <taxon>Agrobacterium</taxon>
    </lineage>
</organism>
<dbReference type="InterPro" id="IPR011010">
    <property type="entry name" value="DNA_brk_join_enz"/>
</dbReference>
<dbReference type="RefSeq" id="WP_264673003.1">
    <property type="nucleotide sequence ID" value="NZ_CP109968.1"/>
</dbReference>
<proteinExistence type="predicted"/>
<protein>
    <recommendedName>
        <fullName evidence="5">Integrase</fullName>
    </recommendedName>
</protein>
<keyword evidence="1" id="KW-0233">DNA recombination</keyword>
<evidence type="ECO:0000256" key="1">
    <source>
        <dbReference type="ARBA" id="ARBA00023172"/>
    </source>
</evidence>
<dbReference type="EMBL" id="CP109968">
    <property type="protein sequence ID" value="UYZ06201.1"/>
    <property type="molecule type" value="Genomic_DNA"/>
</dbReference>
<sequence length="412" mass="47246">MKKPQPKIPYVTWRNGRPRFEPSKTLRDRGYKGKDLRNEEDGNWMTAGQALDWSQEFAREIEAEQREQARAKARMPAERPQRIVPVLPTYPLEQLWKDWLTPEKNPAIADISPKTRYEYRRNGDVIARQMPDVWAAEAAALTKPICLGMYDRIRTNSGLAEAVNTMRRLGTALQWAMDRGKLPEMLINPAHKLRMKTPPSRIRAGTPAEIEQMVKVADAIGLPEIADMIVLGVWTGQRQNDRRQFTFLGRERGRVNFRQMKTKAIVSIPEAPELTNRIKAMQERRRRAEVVSPHVVLDERDWSQFDTFSYYKRYTLVKAAATSGLPAQGHRKEIKPMPSCSTLRDQDLRDTAVTWLARAGCTIPEICAITGHTFNSANEILKHYLAMHPELADNAMRKMVTWHEAGGSESYE</sequence>